<dbReference type="AlphaFoldDB" id="A0A5B8MRE2"/>
<proteinExistence type="predicted"/>
<evidence type="ECO:0000313" key="1">
    <source>
        <dbReference type="EMBL" id="QDZ21822.1"/>
    </source>
</evidence>
<evidence type="ECO:0000313" key="2">
    <source>
        <dbReference type="Proteomes" id="UP000316726"/>
    </source>
</evidence>
<dbReference type="PANTHER" id="PTHR35763:SF1">
    <property type="entry name" value="OS11G0133900 PROTEIN"/>
    <property type="match status" value="1"/>
</dbReference>
<accession>A0A5B8MRE2</accession>
<dbReference type="Pfam" id="PF13233">
    <property type="entry name" value="Complex1_LYR_2"/>
    <property type="match status" value="1"/>
</dbReference>
<gene>
    <name evidence="1" type="ORF">A3770_06p43400</name>
</gene>
<dbReference type="EMBL" id="CP031039">
    <property type="protein sequence ID" value="QDZ21822.1"/>
    <property type="molecule type" value="Genomic_DNA"/>
</dbReference>
<name>A0A5B8MRE2_9CHLO</name>
<reference evidence="1 2" key="1">
    <citation type="submission" date="2018-07" db="EMBL/GenBank/DDBJ databases">
        <title>The complete nuclear genome of the prasinophyte Chloropicon primus (CCMP1205).</title>
        <authorList>
            <person name="Pombert J.-F."/>
            <person name="Otis C."/>
            <person name="Turmel M."/>
            <person name="Lemieux C."/>
        </authorList>
    </citation>
    <scope>NUCLEOTIDE SEQUENCE [LARGE SCALE GENOMIC DNA]</scope>
    <source>
        <strain evidence="1 2">CCMP1205</strain>
    </source>
</reference>
<dbReference type="Proteomes" id="UP000316726">
    <property type="component" value="Chromosome 6"/>
</dbReference>
<dbReference type="PANTHER" id="PTHR35763">
    <property type="entry name" value="COMPLEX 1 LYR-LIKE PROTEIN"/>
    <property type="match status" value="1"/>
</dbReference>
<protein>
    <submittedName>
        <fullName evidence="1">Uncharacterized protein</fullName>
    </submittedName>
</protein>
<sequence length="102" mass="11653">MAKRALRELLRALQRYAPENKDVRTQVLEEFRRNVAAKGEGVEAGIALAKDYAFLLHSVNGHLDLLLDMNISTDRASRQRETVKKIARRVGLRTSYEDDLDD</sequence>
<dbReference type="OrthoDB" id="549775at2759"/>
<organism evidence="1 2">
    <name type="scientific">Chloropicon primus</name>
    <dbReference type="NCBI Taxonomy" id="1764295"/>
    <lineage>
        <taxon>Eukaryota</taxon>
        <taxon>Viridiplantae</taxon>
        <taxon>Chlorophyta</taxon>
        <taxon>Chloropicophyceae</taxon>
        <taxon>Chloropicales</taxon>
        <taxon>Chloropicaceae</taxon>
        <taxon>Chloropicon</taxon>
    </lineage>
</organism>
<keyword evidence="2" id="KW-1185">Reference proteome</keyword>